<comment type="subcellular location">
    <subcellularLocation>
        <location evidence="1">Secreted</location>
    </subcellularLocation>
</comment>
<name>A0ABX2PKB2_9RHOB</name>
<gene>
    <name evidence="4" type="ORF">HJ526_19225</name>
</gene>
<keyword evidence="5" id="KW-1185">Reference proteome</keyword>
<dbReference type="SUPFAM" id="SSF51120">
    <property type="entry name" value="beta-Roll"/>
    <property type="match status" value="1"/>
</dbReference>
<organism evidence="4 5">
    <name type="scientific">Donghicola mangrovi</name>
    <dbReference type="NCBI Taxonomy" id="2729614"/>
    <lineage>
        <taxon>Bacteria</taxon>
        <taxon>Pseudomonadati</taxon>
        <taxon>Pseudomonadota</taxon>
        <taxon>Alphaproteobacteria</taxon>
        <taxon>Rhodobacterales</taxon>
        <taxon>Roseobacteraceae</taxon>
        <taxon>Donghicola</taxon>
    </lineage>
</organism>
<dbReference type="PANTHER" id="PTHR38340">
    <property type="entry name" value="S-LAYER PROTEIN"/>
    <property type="match status" value="1"/>
</dbReference>
<dbReference type="InterPro" id="IPR011049">
    <property type="entry name" value="Serralysin-like_metalloprot_C"/>
</dbReference>
<dbReference type="PROSITE" id="PS00330">
    <property type="entry name" value="HEMOLYSIN_CALCIUM"/>
    <property type="match status" value="2"/>
</dbReference>
<dbReference type="PRINTS" id="PR00313">
    <property type="entry name" value="CABNDNGRPT"/>
</dbReference>
<evidence type="ECO:0000313" key="4">
    <source>
        <dbReference type="EMBL" id="NVO29551.1"/>
    </source>
</evidence>
<evidence type="ECO:0000313" key="5">
    <source>
        <dbReference type="Proteomes" id="UP000523601"/>
    </source>
</evidence>
<keyword evidence="2" id="KW-0964">Secreted</keyword>
<evidence type="ECO:0000256" key="1">
    <source>
        <dbReference type="ARBA" id="ARBA00004613"/>
    </source>
</evidence>
<dbReference type="Pfam" id="PF00353">
    <property type="entry name" value="HemolysinCabind"/>
    <property type="match status" value="1"/>
</dbReference>
<reference evidence="4 5" key="1">
    <citation type="submission" date="2020-04" db="EMBL/GenBank/DDBJ databases">
        <title>Donghicola sp., a member of the Rhodobacteraceae family isolated from mangrove forest in Thailand.</title>
        <authorList>
            <person name="Charoenyingcharoen P."/>
            <person name="Yukphan P."/>
        </authorList>
    </citation>
    <scope>NUCLEOTIDE SEQUENCE [LARGE SCALE GENOMIC DNA]</scope>
    <source>
        <strain evidence="4 5">C2-DW-16</strain>
    </source>
</reference>
<protein>
    <recommendedName>
        <fullName evidence="6">Peptidase C-terminal archaeal/bacterial domain-containing protein</fullName>
    </recommendedName>
</protein>
<accession>A0ABX2PKB2</accession>
<dbReference type="Proteomes" id="UP000523601">
    <property type="component" value="Unassembled WGS sequence"/>
</dbReference>
<dbReference type="PANTHER" id="PTHR38340:SF1">
    <property type="entry name" value="S-LAYER PROTEIN"/>
    <property type="match status" value="1"/>
</dbReference>
<dbReference type="EMBL" id="JABCJD010000025">
    <property type="protein sequence ID" value="NVO29551.1"/>
    <property type="molecule type" value="Genomic_DNA"/>
</dbReference>
<evidence type="ECO:0000256" key="3">
    <source>
        <dbReference type="SAM" id="MobiDB-lite"/>
    </source>
</evidence>
<dbReference type="Gene3D" id="2.60.120.380">
    <property type="match status" value="1"/>
</dbReference>
<proteinExistence type="predicted"/>
<dbReference type="InterPro" id="IPR001343">
    <property type="entry name" value="Hemolysn_Ca-bd"/>
</dbReference>
<comment type="caution">
    <text evidence="4">The sequence shown here is derived from an EMBL/GenBank/DDBJ whole genome shotgun (WGS) entry which is preliminary data.</text>
</comment>
<sequence length="535" mass="56509">MSTTLFTRPVSEARPRVTEPEGNQQMYHMSETGDWSNEFDYTQTNVAEIQPGHSVSGSVGSSDGGDLIRVSLAYDQPYNFTLVGDGVSFVMLDDGVEDADADIDGNTMTFTAGHPSDFYNIRVTGNGSYTVTMEGLPANYLDDEDDGDIVGAQTLAENSTITGVINGSGHEGETDYYSFYAFGGMNYYFSMSQTDSPYGATSGGYLQVLDADGEPVSDVSGGSSAWDGADISFATSLSGTYYLAAQTYFSFYGAYTIESYSTAALTEQASLASITASEASGATTVTLRVTVENAPESDITGTVSVDAVDTDYSQTVCSYQAGFSLSAGQTYVDVVVQVGNNSLYTEDTIFVGRIAAIQGLGIDQGFLASDTFVSEPNTGPTNGDDILIGTNGRDRILGLGGNDEILGLKQRDVLKGGAGQDTLNGGSGNDKLFGGNGVDVLTGQKGNDVLHGGSGADIFVFYGTFGKDKIRDFNANNNREDIDLSGVQEITSMRDLRDNHMREVGDDVIIEDGNGNSITLLNVAITDLGSGDFIF</sequence>
<dbReference type="InterPro" id="IPR050557">
    <property type="entry name" value="RTX_toxin/Mannuronan_C5-epim"/>
</dbReference>
<evidence type="ECO:0000256" key="2">
    <source>
        <dbReference type="ARBA" id="ARBA00022525"/>
    </source>
</evidence>
<dbReference type="Gene3D" id="2.150.10.10">
    <property type="entry name" value="Serralysin-like metalloprotease, C-terminal"/>
    <property type="match status" value="1"/>
</dbReference>
<evidence type="ECO:0008006" key="6">
    <source>
        <dbReference type="Google" id="ProtNLM"/>
    </source>
</evidence>
<dbReference type="InterPro" id="IPR018511">
    <property type="entry name" value="Hemolysin-typ_Ca-bd_CS"/>
</dbReference>
<feature type="region of interest" description="Disordered" evidence="3">
    <location>
        <begin position="1"/>
        <end position="21"/>
    </location>
</feature>